<dbReference type="GO" id="GO:0003723">
    <property type="term" value="F:RNA binding"/>
    <property type="evidence" value="ECO:0007669"/>
    <property type="project" value="UniProtKB-UniRule"/>
</dbReference>
<dbReference type="InterPro" id="IPR004573">
    <property type="entry name" value="rRNA_ssu_MeTfrase_B"/>
</dbReference>
<dbReference type="Pfam" id="PF01029">
    <property type="entry name" value="NusB"/>
    <property type="match status" value="1"/>
</dbReference>
<evidence type="ECO:0000256" key="11">
    <source>
        <dbReference type="ARBA" id="ARBA00030399"/>
    </source>
</evidence>
<reference evidence="16 17" key="1">
    <citation type="submission" date="2020-02" db="EMBL/GenBank/DDBJ databases">
        <title>Comparative genomics of sulfur disproportionating microorganisms.</title>
        <authorList>
            <person name="Ward L.M."/>
            <person name="Bertran E."/>
            <person name="Johnston D.T."/>
        </authorList>
    </citation>
    <scope>NUCLEOTIDE SEQUENCE [LARGE SCALE GENOMIC DNA]</scope>
    <source>
        <strain evidence="16 17">DSM 100025</strain>
    </source>
</reference>
<dbReference type="SUPFAM" id="SSF53335">
    <property type="entry name" value="S-adenosyl-L-methionine-dependent methyltransferases"/>
    <property type="match status" value="1"/>
</dbReference>
<comment type="subcellular location">
    <subcellularLocation>
        <location evidence="2">Cytoplasm</location>
    </subcellularLocation>
</comment>
<comment type="function">
    <text evidence="1">Specifically methylates the cytosine at position 967 (m5C967) of 16S rRNA.</text>
</comment>
<evidence type="ECO:0000256" key="6">
    <source>
        <dbReference type="ARBA" id="ARBA00022552"/>
    </source>
</evidence>
<dbReference type="InterPro" id="IPR049560">
    <property type="entry name" value="MeTrfase_RsmB-F_NOP2_cat"/>
</dbReference>
<keyword evidence="5" id="KW-0963">Cytoplasm</keyword>
<keyword evidence="6" id="KW-0698">rRNA processing</keyword>
<evidence type="ECO:0000256" key="7">
    <source>
        <dbReference type="ARBA" id="ARBA00022603"/>
    </source>
</evidence>
<dbReference type="NCBIfam" id="TIGR00563">
    <property type="entry name" value="rsmB"/>
    <property type="match status" value="1"/>
</dbReference>
<dbReference type="InterPro" id="IPR035926">
    <property type="entry name" value="NusB-like_sf"/>
</dbReference>
<dbReference type="InterPro" id="IPR018314">
    <property type="entry name" value="RsmB/NOL1/NOP2-like_CS"/>
</dbReference>
<keyword evidence="9 14" id="KW-0949">S-adenosyl-L-methionine</keyword>
<keyword evidence="10 14" id="KW-0694">RNA-binding</keyword>
<dbReference type="GO" id="GO:0008649">
    <property type="term" value="F:rRNA methyltransferase activity"/>
    <property type="evidence" value="ECO:0007669"/>
    <property type="project" value="InterPro"/>
</dbReference>
<feature type="domain" description="SAM-dependent MTase RsmB/NOP-type" evidence="15">
    <location>
        <begin position="174"/>
        <end position="452"/>
    </location>
</feature>
<evidence type="ECO:0000256" key="5">
    <source>
        <dbReference type="ARBA" id="ARBA00022490"/>
    </source>
</evidence>
<dbReference type="PANTHER" id="PTHR22807:SF61">
    <property type="entry name" value="NOL1_NOP2_SUN FAMILY PROTEIN _ ANTITERMINATION NUSB DOMAIN-CONTAINING PROTEIN"/>
    <property type="match status" value="1"/>
</dbReference>
<proteinExistence type="inferred from homology"/>
<evidence type="ECO:0000256" key="10">
    <source>
        <dbReference type="ARBA" id="ARBA00022884"/>
    </source>
</evidence>
<feature type="active site" description="Nucleophile" evidence="14">
    <location>
        <position position="388"/>
    </location>
</feature>
<name>A0A6N9TL57_DISTH</name>
<feature type="binding site" evidence="14">
    <location>
        <position position="289"/>
    </location>
    <ligand>
        <name>S-adenosyl-L-methionine</name>
        <dbReference type="ChEBI" id="CHEBI:59789"/>
    </ligand>
</feature>
<dbReference type="Pfam" id="PF22458">
    <property type="entry name" value="RsmF-B_ferredox"/>
    <property type="match status" value="1"/>
</dbReference>
<evidence type="ECO:0000256" key="3">
    <source>
        <dbReference type="ARBA" id="ARBA00007494"/>
    </source>
</evidence>
<accession>A0A6N9TL57</accession>
<dbReference type="PROSITE" id="PS01153">
    <property type="entry name" value="NOL1_NOP2_SUN"/>
    <property type="match status" value="1"/>
</dbReference>
<protein>
    <recommendedName>
        <fullName evidence="4">16S rRNA (cytosine(967)-C(5))-methyltransferase</fullName>
        <ecNumber evidence="4">2.1.1.176</ecNumber>
    </recommendedName>
    <alternativeName>
        <fullName evidence="11">16S rRNA m5C967 methyltransferase</fullName>
    </alternativeName>
    <alternativeName>
        <fullName evidence="12">rRNA (cytosine-C(5)-)-methyltransferase RsmB</fullName>
    </alternativeName>
</protein>
<dbReference type="NCBIfam" id="NF011494">
    <property type="entry name" value="PRK14902.1"/>
    <property type="match status" value="1"/>
</dbReference>
<comment type="caution">
    <text evidence="14">Lacks conserved residue(s) required for the propagation of feature annotation.</text>
</comment>
<feature type="binding site" evidence="14">
    <location>
        <position position="335"/>
    </location>
    <ligand>
        <name>S-adenosyl-L-methionine</name>
        <dbReference type="ChEBI" id="CHEBI:59789"/>
    </ligand>
</feature>
<dbReference type="PROSITE" id="PS51686">
    <property type="entry name" value="SAM_MT_RSMB_NOP"/>
    <property type="match status" value="1"/>
</dbReference>
<comment type="catalytic activity">
    <reaction evidence="13">
        <text>cytidine(967) in 16S rRNA + S-adenosyl-L-methionine = 5-methylcytidine(967) in 16S rRNA + S-adenosyl-L-homocysteine + H(+)</text>
        <dbReference type="Rhea" id="RHEA:42748"/>
        <dbReference type="Rhea" id="RHEA-COMP:10219"/>
        <dbReference type="Rhea" id="RHEA-COMP:10220"/>
        <dbReference type="ChEBI" id="CHEBI:15378"/>
        <dbReference type="ChEBI" id="CHEBI:57856"/>
        <dbReference type="ChEBI" id="CHEBI:59789"/>
        <dbReference type="ChEBI" id="CHEBI:74483"/>
        <dbReference type="ChEBI" id="CHEBI:82748"/>
        <dbReference type="EC" id="2.1.1.176"/>
    </reaction>
</comment>
<dbReference type="InterPro" id="IPR023267">
    <property type="entry name" value="RCMT"/>
</dbReference>
<evidence type="ECO:0000256" key="12">
    <source>
        <dbReference type="ARBA" id="ARBA00031088"/>
    </source>
</evidence>
<evidence type="ECO:0000313" key="16">
    <source>
        <dbReference type="EMBL" id="NDY42001.1"/>
    </source>
</evidence>
<keyword evidence="7 14" id="KW-0489">Methyltransferase</keyword>
<dbReference type="Gene3D" id="3.40.50.150">
    <property type="entry name" value="Vaccinia Virus protein VP39"/>
    <property type="match status" value="1"/>
</dbReference>
<dbReference type="RefSeq" id="WP_163298150.1">
    <property type="nucleotide sequence ID" value="NZ_JAAGRR010000029.1"/>
</dbReference>
<dbReference type="GO" id="GO:0005737">
    <property type="term" value="C:cytoplasm"/>
    <property type="evidence" value="ECO:0007669"/>
    <property type="project" value="UniProtKB-SubCell"/>
</dbReference>
<dbReference type="PRINTS" id="PR02008">
    <property type="entry name" value="RCMTFAMILY"/>
</dbReference>
<dbReference type="InterPro" id="IPR006027">
    <property type="entry name" value="NusB_RsmB_TIM44"/>
</dbReference>
<evidence type="ECO:0000256" key="14">
    <source>
        <dbReference type="PROSITE-ProRule" id="PRU01023"/>
    </source>
</evidence>
<dbReference type="EMBL" id="JAAGRR010000029">
    <property type="protein sequence ID" value="NDY42001.1"/>
    <property type="molecule type" value="Genomic_DNA"/>
</dbReference>
<organism evidence="16 17">
    <name type="scientific">Dissulfurirhabdus thermomarina</name>
    <dbReference type="NCBI Taxonomy" id="1765737"/>
    <lineage>
        <taxon>Bacteria</taxon>
        <taxon>Deltaproteobacteria</taxon>
        <taxon>Dissulfurirhabdaceae</taxon>
        <taxon>Dissulfurirhabdus</taxon>
    </lineage>
</organism>
<evidence type="ECO:0000256" key="2">
    <source>
        <dbReference type="ARBA" id="ARBA00004496"/>
    </source>
</evidence>
<dbReference type="Pfam" id="PF01189">
    <property type="entry name" value="Methyltr_RsmB-F"/>
    <property type="match status" value="1"/>
</dbReference>
<comment type="similarity">
    <text evidence="3 14">Belongs to the class I-like SAM-binding methyltransferase superfamily. RsmB/NOP family.</text>
</comment>
<evidence type="ECO:0000256" key="1">
    <source>
        <dbReference type="ARBA" id="ARBA00002724"/>
    </source>
</evidence>
<dbReference type="Gene3D" id="1.10.940.10">
    <property type="entry name" value="NusB-like"/>
    <property type="match status" value="1"/>
</dbReference>
<evidence type="ECO:0000259" key="15">
    <source>
        <dbReference type="PROSITE" id="PS51686"/>
    </source>
</evidence>
<dbReference type="InterPro" id="IPR029063">
    <property type="entry name" value="SAM-dependent_MTases_sf"/>
</dbReference>
<dbReference type="PANTHER" id="PTHR22807">
    <property type="entry name" value="NOP2 YEAST -RELATED NOL1/NOP2/FMU SUN DOMAIN-CONTAINING"/>
    <property type="match status" value="1"/>
</dbReference>
<dbReference type="GO" id="GO:0006355">
    <property type="term" value="P:regulation of DNA-templated transcription"/>
    <property type="evidence" value="ECO:0007669"/>
    <property type="project" value="InterPro"/>
</dbReference>
<dbReference type="SUPFAM" id="SSF48013">
    <property type="entry name" value="NusB-like"/>
    <property type="match status" value="1"/>
</dbReference>
<dbReference type="CDD" id="cd02440">
    <property type="entry name" value="AdoMet_MTases"/>
    <property type="match status" value="1"/>
</dbReference>
<evidence type="ECO:0000256" key="4">
    <source>
        <dbReference type="ARBA" id="ARBA00012140"/>
    </source>
</evidence>
<keyword evidence="17" id="KW-1185">Reference proteome</keyword>
<keyword evidence="8 14" id="KW-0808">Transferase</keyword>
<evidence type="ECO:0000256" key="8">
    <source>
        <dbReference type="ARBA" id="ARBA00022679"/>
    </source>
</evidence>
<comment type="caution">
    <text evidence="16">The sequence shown here is derived from an EMBL/GenBank/DDBJ whole genome shotgun (WGS) entry which is preliminary data.</text>
</comment>
<dbReference type="Proteomes" id="UP000469346">
    <property type="component" value="Unassembled WGS sequence"/>
</dbReference>
<dbReference type="InterPro" id="IPR054728">
    <property type="entry name" value="RsmB-like_ferredoxin"/>
</dbReference>
<evidence type="ECO:0000256" key="9">
    <source>
        <dbReference type="ARBA" id="ARBA00022691"/>
    </source>
</evidence>
<dbReference type="EC" id="2.1.1.176" evidence="4"/>
<evidence type="ECO:0000313" key="17">
    <source>
        <dbReference type="Proteomes" id="UP000469346"/>
    </source>
</evidence>
<sequence length="453" mass="48652">MRPSPRRRAAEILLAWEAEGPGRRPPLERLLERETAGAAWDPRDRALCRELVLGVVRWRSRIDAAVDRCLHGPARRLSPRVRQHLRVAAYQVLFLDRVPDRAAVHEAVAAVKAGPERRAAGLVNAVLRRLAREGEGPPHAGADPVERLARETAHPAWMVRRWAGRLGLEAAAALCRTNNTRAPLTLRANTRRLSRSVLLDRLQDAGIEAVPGGLAPEAVVLPGWRGDPAEIPGLAEGLCLVQDEAAQLVSHCLAPAPGEAVLDACAGVGGKTTHIAALMDDRGRVAAADPDAGRLGRLAENARRLGLRAVEILPPGDFRRLRAAGRPAFDRILVDAPCSGLGVIRRHPDIKWNRTPADVPRLAALQLDLLRGAAPLLRPGGRLAYATCTLEPEETSGVVRAFLEAAPGWRLVPVAAALPPAARRFVTPDGCLEIRPEPGGPDGFFAAVMEAPA</sequence>
<dbReference type="AlphaFoldDB" id="A0A6N9TL57"/>
<gene>
    <name evidence="16" type="primary">rsmB</name>
    <name evidence="16" type="ORF">G3N55_03940</name>
</gene>
<dbReference type="InterPro" id="IPR001678">
    <property type="entry name" value="MeTrfase_RsmB-F_NOP2_dom"/>
</dbReference>
<evidence type="ECO:0000256" key="13">
    <source>
        <dbReference type="ARBA" id="ARBA00047283"/>
    </source>
</evidence>